<evidence type="ECO:0000313" key="1">
    <source>
        <dbReference type="EMBL" id="AFD28057.1"/>
    </source>
</evidence>
<accession>H8H3G0</accession>
<dbReference type="RefSeq" id="WP_014682967.1">
    <property type="nucleotide sequence ID" value="NC_017771.1"/>
</dbReference>
<proteinExistence type="predicted"/>
<geneLocation type="plasmid" evidence="1 2">
    <name>P3</name>
</geneLocation>
<dbReference type="HOGENOM" id="CLU_3098036_0_0_0"/>
<dbReference type="EMBL" id="CP002194">
    <property type="protein sequence ID" value="AFD28057.1"/>
    <property type="molecule type" value="Genomic_DNA"/>
</dbReference>
<dbReference type="AlphaFoldDB" id="H8H3G0"/>
<keyword evidence="2" id="KW-1185">Reference proteome</keyword>
<protein>
    <submittedName>
        <fullName evidence="1">Uncharacterized protein</fullName>
    </submittedName>
</protein>
<evidence type="ECO:0000313" key="2">
    <source>
        <dbReference type="Proteomes" id="UP000007575"/>
    </source>
</evidence>
<dbReference type="KEGG" id="dgo:DGo_PC0265"/>
<keyword evidence="1" id="KW-0614">Plasmid</keyword>
<dbReference type="Proteomes" id="UP000007575">
    <property type="component" value="Plasmid P3"/>
</dbReference>
<organism evidence="1 2">
    <name type="scientific">Deinococcus gobiensis (strain DSM 21396 / JCM 16679 / CGMCC 1.7299 / I-0)</name>
    <dbReference type="NCBI Taxonomy" id="745776"/>
    <lineage>
        <taxon>Bacteria</taxon>
        <taxon>Thermotogati</taxon>
        <taxon>Deinococcota</taxon>
        <taxon>Deinococci</taxon>
        <taxon>Deinococcales</taxon>
        <taxon>Deinococcaceae</taxon>
        <taxon>Deinococcus</taxon>
    </lineage>
</organism>
<sequence>MNPSPTTALSQLSETEWRQFVQGAQDRLAQWRRTRQGHLTLTPSHEPRRCA</sequence>
<reference evidence="1 2" key="1">
    <citation type="journal article" date="2012" name="PLoS ONE">
        <title>Genome sequence and transcriptome analysis of the radioresistant bacterium Deinococcus gobiensis: insights into the extreme environmental adaptations.</title>
        <authorList>
            <person name="Yuan M."/>
            <person name="Chen M."/>
            <person name="Zhang W."/>
            <person name="Lu W."/>
            <person name="Wang J."/>
            <person name="Yang M."/>
            <person name="Zhao P."/>
            <person name="Tang R."/>
            <person name="Li X."/>
            <person name="Hao Y."/>
            <person name="Zhou Z."/>
            <person name="Zhan Y."/>
            <person name="Yu H."/>
            <person name="Teng C."/>
            <person name="Yan Y."/>
            <person name="Ping S."/>
            <person name="Wang Y."/>
            <person name="Lin M."/>
        </authorList>
    </citation>
    <scope>NUCLEOTIDE SEQUENCE [LARGE SCALE GENOMIC DNA]</scope>
    <source>
        <strain evidence="2">DSM 21396 / JCM 16679 / CGMCC 1.7299 / I-0</strain>
        <plasmid evidence="1">P3</plasmid>
    </source>
</reference>
<gene>
    <name evidence="1" type="ordered locus">DGo_PC0265</name>
</gene>
<name>H8H3G0_DEIGI</name>